<dbReference type="EMBL" id="JBCLPP010000007">
    <property type="protein sequence ID" value="MEY8244722.1"/>
    <property type="molecule type" value="Genomic_DNA"/>
</dbReference>
<reference evidence="2 3" key="1">
    <citation type="submission" date="2024-03" db="EMBL/GenBank/DDBJ databases">
        <title>Mouse gut bacterial collection (mGBC) of GemPharmatech.</title>
        <authorList>
            <person name="He Y."/>
            <person name="Dong L."/>
            <person name="Wu D."/>
            <person name="Gao X."/>
            <person name="Lin Z."/>
        </authorList>
    </citation>
    <scope>NUCLEOTIDE SEQUENCE [LARGE SCALE GENOMIC DNA]</scope>
    <source>
        <strain evidence="2 3">54-13</strain>
    </source>
</reference>
<protein>
    <submittedName>
        <fullName evidence="2">DUF6291 domain-containing protein</fullName>
    </submittedName>
</protein>
<keyword evidence="3" id="KW-1185">Reference proteome</keyword>
<evidence type="ECO:0000259" key="1">
    <source>
        <dbReference type="Pfam" id="PF19808"/>
    </source>
</evidence>
<evidence type="ECO:0000313" key="3">
    <source>
        <dbReference type="Proteomes" id="UP001565200"/>
    </source>
</evidence>
<evidence type="ECO:0000313" key="2">
    <source>
        <dbReference type="EMBL" id="MEY8244722.1"/>
    </source>
</evidence>
<dbReference type="Pfam" id="PF19808">
    <property type="entry name" value="DUF6291"/>
    <property type="match status" value="1"/>
</dbReference>
<dbReference type="InterPro" id="IPR046258">
    <property type="entry name" value="DUF6291"/>
</dbReference>
<dbReference type="RefSeq" id="WP_121700009.1">
    <property type="nucleotide sequence ID" value="NZ_JBCLPP010000007.1"/>
</dbReference>
<comment type="caution">
    <text evidence="2">The sequence shown here is derived from an EMBL/GenBank/DDBJ whole genome shotgun (WGS) entry which is preliminary data.</text>
</comment>
<name>A0ABV4CUM6_9BACT</name>
<sequence length="164" mass="18821">MKRTPKFDKAWSESIAMLPAELQQPLVNAIKEYQTTGTESTDLHPIAQCVFNLLKPVIDRRAKAASYQRRRREAKAEMQCAPVTIEAGCLVKQDRKYMRLLAKRYNLIHCDIKAEIDHLSSLLTANGVDRIPLFIYKEYLERHLDGYSVSYEPSPQHHLHPSGS</sequence>
<proteinExistence type="predicted"/>
<organism evidence="2 3">
    <name type="scientific">Heminiphilus faecis</name>
    <dbReference type="NCBI Taxonomy" id="2601703"/>
    <lineage>
        <taxon>Bacteria</taxon>
        <taxon>Pseudomonadati</taxon>
        <taxon>Bacteroidota</taxon>
        <taxon>Bacteroidia</taxon>
        <taxon>Bacteroidales</taxon>
        <taxon>Muribaculaceae</taxon>
        <taxon>Heminiphilus</taxon>
    </lineage>
</organism>
<gene>
    <name evidence="2" type="ORF">AAK873_03685</name>
</gene>
<feature type="domain" description="DUF6291" evidence="1">
    <location>
        <begin position="7"/>
        <end position="78"/>
    </location>
</feature>
<dbReference type="Proteomes" id="UP001565200">
    <property type="component" value="Unassembled WGS sequence"/>
</dbReference>
<accession>A0ABV4CUM6</accession>